<evidence type="ECO:0000313" key="15">
    <source>
        <dbReference type="EMBL" id="PRP75082.1"/>
    </source>
</evidence>
<dbReference type="Pfam" id="PF00270">
    <property type="entry name" value="DEAD"/>
    <property type="match status" value="1"/>
</dbReference>
<feature type="domain" description="DEAD-box RNA helicase Q" evidence="14">
    <location>
        <begin position="81"/>
        <end position="109"/>
    </location>
</feature>
<dbReference type="STRING" id="1890364.A0A2P6MTP4"/>
<dbReference type="PANTHER" id="PTHR47959">
    <property type="entry name" value="ATP-DEPENDENT RNA HELICASE RHLE-RELATED"/>
    <property type="match status" value="1"/>
</dbReference>
<proteinExistence type="inferred from homology"/>
<evidence type="ECO:0000256" key="10">
    <source>
        <dbReference type="RuleBase" id="RU000492"/>
    </source>
</evidence>
<dbReference type="InterPro" id="IPR050079">
    <property type="entry name" value="DEAD_box_RNA_helicase"/>
</dbReference>
<dbReference type="PROSITE" id="PS51195">
    <property type="entry name" value="Q_MOTIF"/>
    <property type="match status" value="1"/>
</dbReference>
<dbReference type="Gene3D" id="3.40.50.300">
    <property type="entry name" value="P-loop containing nucleotide triphosphate hydrolases"/>
    <property type="match status" value="2"/>
</dbReference>
<dbReference type="SUPFAM" id="SSF52540">
    <property type="entry name" value="P-loop containing nucleoside triphosphate hydrolases"/>
    <property type="match status" value="1"/>
</dbReference>
<feature type="compositionally biased region" description="Acidic residues" evidence="11">
    <location>
        <begin position="482"/>
        <end position="493"/>
    </location>
</feature>
<keyword evidence="6" id="KW-0694">RNA-binding</keyword>
<dbReference type="GO" id="GO:0005829">
    <property type="term" value="C:cytosol"/>
    <property type="evidence" value="ECO:0007669"/>
    <property type="project" value="TreeGrafter"/>
</dbReference>
<evidence type="ECO:0000256" key="2">
    <source>
        <dbReference type="ARBA" id="ARBA00022741"/>
    </source>
</evidence>
<dbReference type="InterPro" id="IPR044765">
    <property type="entry name" value="DDX47/Rrp3_DEADc"/>
</dbReference>
<evidence type="ECO:0000313" key="16">
    <source>
        <dbReference type="Proteomes" id="UP000241769"/>
    </source>
</evidence>
<dbReference type="SMART" id="SM00490">
    <property type="entry name" value="HELICc"/>
    <property type="match status" value="1"/>
</dbReference>
<evidence type="ECO:0000259" key="14">
    <source>
        <dbReference type="PROSITE" id="PS51195"/>
    </source>
</evidence>
<dbReference type="EMBL" id="MDYQ01000419">
    <property type="protein sequence ID" value="PRP75082.1"/>
    <property type="molecule type" value="Genomic_DNA"/>
</dbReference>
<sequence>MSSIKNKKVKVTSKLSSSSPAATPKLAAKKTPTTTKSVKPKQEVKEVKEDEEVKTRTSRIAVDEESIRIQALQEENNADNTTFEDLGLNPQLVEATKKMGYKKPTKIQRETIPLALAGRDIIALAQTGSGKTATFALPILNQLLDAPQPFFACVMSPTRELATQIAKHFEALGSIIGVRAAVIVGGISTMDQAMALSKRPHILVGTPGRIAWHLEHTKGFSLKNLKFLVMDEADKLLQDEYEEELNKILEIIPKERHTYLFSATMTSKVRKLERASLINPAKIQVASKYETVDRLVQNYLLIPAKYKDCYLVYILTESAGNSTMIFADTRRDVQRLSYVLKNLGFSAIPLHGQMDQTERYAALTRFTSGNVSIIIATDVASRGLDIPKVDLVINYDIPNNAKDYIHRVGRTARGDKSGRAIAMVTQYDVELYQRIESLIEKQLEAYAMEEEDALILLERVTEAQRYAAVQMREAESVKKDAEEMDDDEEDADLLEGVKKRKMKRQGGGKPHKKR</sequence>
<comment type="similarity">
    <text evidence="8">Belongs to the DEAD box helicase family. DDX47/RRP3 subfamily.</text>
</comment>
<dbReference type="OrthoDB" id="10261904at2759"/>
<evidence type="ECO:0000256" key="6">
    <source>
        <dbReference type="ARBA" id="ARBA00022884"/>
    </source>
</evidence>
<comment type="caution">
    <text evidence="15">The sequence shown here is derived from an EMBL/GenBank/DDBJ whole genome shotgun (WGS) entry which is preliminary data.</text>
</comment>
<dbReference type="InterPro" id="IPR000629">
    <property type="entry name" value="RNA-helicase_DEAD-box_CS"/>
</dbReference>
<evidence type="ECO:0000256" key="3">
    <source>
        <dbReference type="ARBA" id="ARBA00022801"/>
    </source>
</evidence>
<keyword evidence="5 10" id="KW-0067">ATP-binding</keyword>
<dbReference type="GO" id="GO:0003723">
    <property type="term" value="F:RNA binding"/>
    <property type="evidence" value="ECO:0007669"/>
    <property type="project" value="UniProtKB-KW"/>
</dbReference>
<feature type="compositionally biased region" description="Basic residues" evidence="11">
    <location>
        <begin position="1"/>
        <end position="11"/>
    </location>
</feature>
<protein>
    <submittedName>
        <fullName evidence="15">Uncharacterized protein</fullName>
    </submittedName>
</protein>
<dbReference type="PROSITE" id="PS00039">
    <property type="entry name" value="DEAD_ATP_HELICASE"/>
    <property type="match status" value="1"/>
</dbReference>
<dbReference type="CDD" id="cd18787">
    <property type="entry name" value="SF2_C_DEAD"/>
    <property type="match status" value="1"/>
</dbReference>
<evidence type="ECO:0000256" key="5">
    <source>
        <dbReference type="ARBA" id="ARBA00022840"/>
    </source>
</evidence>
<dbReference type="Pfam" id="PF00271">
    <property type="entry name" value="Helicase_C"/>
    <property type="match status" value="1"/>
</dbReference>
<keyword evidence="4 10" id="KW-0347">Helicase</keyword>
<evidence type="ECO:0000256" key="1">
    <source>
        <dbReference type="ARBA" id="ARBA00004123"/>
    </source>
</evidence>
<accession>A0A2P6MTP4</accession>
<name>A0A2P6MTP4_9EUKA</name>
<dbReference type="InParanoid" id="A0A2P6MTP4"/>
<keyword evidence="2 10" id="KW-0547">Nucleotide-binding</keyword>
<organism evidence="15 16">
    <name type="scientific">Planoprotostelium fungivorum</name>
    <dbReference type="NCBI Taxonomy" id="1890364"/>
    <lineage>
        <taxon>Eukaryota</taxon>
        <taxon>Amoebozoa</taxon>
        <taxon>Evosea</taxon>
        <taxon>Variosea</taxon>
        <taxon>Cavosteliida</taxon>
        <taxon>Cavosteliaceae</taxon>
        <taxon>Planoprotostelium</taxon>
    </lineage>
</organism>
<dbReference type="InterPro" id="IPR001650">
    <property type="entry name" value="Helicase_C-like"/>
</dbReference>
<dbReference type="Proteomes" id="UP000241769">
    <property type="component" value="Unassembled WGS sequence"/>
</dbReference>
<reference evidence="15 16" key="1">
    <citation type="journal article" date="2018" name="Genome Biol. Evol.">
        <title>Multiple Roots of Fruiting Body Formation in Amoebozoa.</title>
        <authorList>
            <person name="Hillmann F."/>
            <person name="Forbes G."/>
            <person name="Novohradska S."/>
            <person name="Ferling I."/>
            <person name="Riege K."/>
            <person name="Groth M."/>
            <person name="Westermann M."/>
            <person name="Marz M."/>
            <person name="Spaller T."/>
            <person name="Winckler T."/>
            <person name="Schaap P."/>
            <person name="Glockner G."/>
        </authorList>
    </citation>
    <scope>NUCLEOTIDE SEQUENCE [LARGE SCALE GENOMIC DNA]</scope>
    <source>
        <strain evidence="15 16">Jena</strain>
    </source>
</reference>
<evidence type="ECO:0000256" key="11">
    <source>
        <dbReference type="SAM" id="MobiDB-lite"/>
    </source>
</evidence>
<feature type="compositionally biased region" description="Low complexity" evidence="11">
    <location>
        <begin position="12"/>
        <end position="37"/>
    </location>
</feature>
<dbReference type="InterPro" id="IPR014014">
    <property type="entry name" value="RNA_helicase_DEAD_Q_motif"/>
</dbReference>
<keyword evidence="7" id="KW-0539">Nucleus</keyword>
<dbReference type="GO" id="GO:0003724">
    <property type="term" value="F:RNA helicase activity"/>
    <property type="evidence" value="ECO:0007669"/>
    <property type="project" value="InterPro"/>
</dbReference>
<evidence type="ECO:0000256" key="9">
    <source>
        <dbReference type="PROSITE-ProRule" id="PRU00552"/>
    </source>
</evidence>
<evidence type="ECO:0000256" key="7">
    <source>
        <dbReference type="ARBA" id="ARBA00023242"/>
    </source>
</evidence>
<feature type="region of interest" description="Disordered" evidence="11">
    <location>
        <begin position="472"/>
        <end position="514"/>
    </location>
</feature>
<dbReference type="InterPro" id="IPR027417">
    <property type="entry name" value="P-loop_NTPase"/>
</dbReference>
<evidence type="ECO:0000259" key="13">
    <source>
        <dbReference type="PROSITE" id="PS51194"/>
    </source>
</evidence>
<dbReference type="SMART" id="SM00487">
    <property type="entry name" value="DEXDc"/>
    <property type="match status" value="1"/>
</dbReference>
<evidence type="ECO:0000256" key="8">
    <source>
        <dbReference type="ARBA" id="ARBA00024350"/>
    </source>
</evidence>
<feature type="compositionally biased region" description="Basic residues" evidence="11">
    <location>
        <begin position="498"/>
        <end position="514"/>
    </location>
</feature>
<dbReference type="PROSITE" id="PS51194">
    <property type="entry name" value="HELICASE_CTER"/>
    <property type="match status" value="1"/>
</dbReference>
<dbReference type="GO" id="GO:0005634">
    <property type="term" value="C:nucleus"/>
    <property type="evidence" value="ECO:0007669"/>
    <property type="project" value="UniProtKB-SubCell"/>
</dbReference>
<keyword evidence="16" id="KW-1185">Reference proteome</keyword>
<dbReference type="GO" id="GO:0005524">
    <property type="term" value="F:ATP binding"/>
    <property type="evidence" value="ECO:0007669"/>
    <property type="project" value="UniProtKB-KW"/>
</dbReference>
<dbReference type="PANTHER" id="PTHR47959:SF24">
    <property type="entry name" value="ATP-DEPENDENT RNA HELICASE"/>
    <property type="match status" value="1"/>
</dbReference>
<feature type="domain" description="Helicase C-terminal" evidence="13">
    <location>
        <begin position="306"/>
        <end position="454"/>
    </location>
</feature>
<feature type="region of interest" description="Disordered" evidence="11">
    <location>
        <begin position="1"/>
        <end position="46"/>
    </location>
</feature>
<comment type="subcellular location">
    <subcellularLocation>
        <location evidence="1">Nucleus</location>
    </subcellularLocation>
</comment>
<dbReference type="AlphaFoldDB" id="A0A2P6MTP4"/>
<feature type="domain" description="Helicase ATP-binding" evidence="12">
    <location>
        <begin position="112"/>
        <end position="283"/>
    </location>
</feature>
<dbReference type="InterPro" id="IPR011545">
    <property type="entry name" value="DEAD/DEAH_box_helicase_dom"/>
</dbReference>
<dbReference type="GO" id="GO:0016787">
    <property type="term" value="F:hydrolase activity"/>
    <property type="evidence" value="ECO:0007669"/>
    <property type="project" value="UniProtKB-KW"/>
</dbReference>
<gene>
    <name evidence="15" type="ORF">PROFUN_03918</name>
</gene>
<dbReference type="PROSITE" id="PS51192">
    <property type="entry name" value="HELICASE_ATP_BIND_1"/>
    <property type="match status" value="1"/>
</dbReference>
<evidence type="ECO:0000259" key="12">
    <source>
        <dbReference type="PROSITE" id="PS51192"/>
    </source>
</evidence>
<dbReference type="CDD" id="cd17954">
    <property type="entry name" value="DEADc_DDX47"/>
    <property type="match status" value="1"/>
</dbReference>
<dbReference type="InterPro" id="IPR014001">
    <property type="entry name" value="Helicase_ATP-bd"/>
</dbReference>
<evidence type="ECO:0000256" key="4">
    <source>
        <dbReference type="ARBA" id="ARBA00022806"/>
    </source>
</evidence>
<feature type="compositionally biased region" description="Basic and acidic residues" evidence="11">
    <location>
        <begin position="472"/>
        <end position="481"/>
    </location>
</feature>
<feature type="short sequence motif" description="Q motif" evidence="9">
    <location>
        <begin position="81"/>
        <end position="109"/>
    </location>
</feature>
<dbReference type="FunCoup" id="A0A2P6MTP4">
    <property type="interactions" value="871"/>
</dbReference>
<keyword evidence="3 10" id="KW-0378">Hydrolase</keyword>